<gene>
    <name evidence="1" type="ORF">SDC9_134612</name>
</gene>
<name>A0A645DDS7_9ZZZZ</name>
<accession>A0A645DDS7</accession>
<dbReference type="AlphaFoldDB" id="A0A645DDS7"/>
<protein>
    <submittedName>
        <fullName evidence="1">Uncharacterized protein</fullName>
    </submittedName>
</protein>
<reference evidence="1" key="1">
    <citation type="submission" date="2019-08" db="EMBL/GenBank/DDBJ databases">
        <authorList>
            <person name="Kucharzyk K."/>
            <person name="Murdoch R.W."/>
            <person name="Higgins S."/>
            <person name="Loffler F."/>
        </authorList>
    </citation>
    <scope>NUCLEOTIDE SEQUENCE</scope>
</reference>
<organism evidence="1">
    <name type="scientific">bioreactor metagenome</name>
    <dbReference type="NCBI Taxonomy" id="1076179"/>
    <lineage>
        <taxon>unclassified sequences</taxon>
        <taxon>metagenomes</taxon>
        <taxon>ecological metagenomes</taxon>
    </lineage>
</organism>
<comment type="caution">
    <text evidence="1">The sequence shown here is derived from an EMBL/GenBank/DDBJ whole genome shotgun (WGS) entry which is preliminary data.</text>
</comment>
<evidence type="ECO:0000313" key="1">
    <source>
        <dbReference type="EMBL" id="MPM87516.1"/>
    </source>
</evidence>
<sequence>MVGDIGLRKIHILNALGGDGHAVPDAIDLSGIKLKLLGIPVNGLELNLNTHALGYFLGKVDIKTDDLVLVVAESHRGVAVVKADDELALGFDGLQRLVVCRSCTFFEKSLILKQRVGAKPLLRNLSGGAVGNHFIHIFLHFKAKGDILIAEAYAVLFGTEIFGQFHIGFCCGGGGRSGRRLRGSRHR</sequence>
<dbReference type="EMBL" id="VSSQ01035319">
    <property type="protein sequence ID" value="MPM87516.1"/>
    <property type="molecule type" value="Genomic_DNA"/>
</dbReference>
<proteinExistence type="predicted"/>